<evidence type="ECO:0000313" key="2">
    <source>
        <dbReference type="Proteomes" id="UP000228934"/>
    </source>
</evidence>
<evidence type="ECO:0000313" key="1">
    <source>
        <dbReference type="EMBL" id="PIN96801.1"/>
    </source>
</evidence>
<name>A0A2G9P0E1_AQUCT</name>
<dbReference type="Proteomes" id="UP000228934">
    <property type="component" value="Unassembled WGS sequence"/>
</dbReference>
<sequence>MQRRVGQYKGPRSCTQKIASQALCGRSAVTWAVQIWSEEHCDCFWHNS</sequence>
<proteinExistence type="predicted"/>
<accession>A0A2G9P0E1</accession>
<gene>
    <name evidence="1" type="ORF">AB205_0108140</name>
</gene>
<dbReference type="EMBL" id="KV923582">
    <property type="protein sequence ID" value="PIN96801.1"/>
    <property type="molecule type" value="Genomic_DNA"/>
</dbReference>
<protein>
    <submittedName>
        <fullName evidence="1">Uncharacterized protein</fullName>
    </submittedName>
</protein>
<organism evidence="1 2">
    <name type="scientific">Aquarana catesbeiana</name>
    <name type="common">American bullfrog</name>
    <name type="synonym">Rana catesbeiana</name>
    <dbReference type="NCBI Taxonomy" id="8400"/>
    <lineage>
        <taxon>Eukaryota</taxon>
        <taxon>Metazoa</taxon>
        <taxon>Chordata</taxon>
        <taxon>Craniata</taxon>
        <taxon>Vertebrata</taxon>
        <taxon>Euteleostomi</taxon>
        <taxon>Amphibia</taxon>
        <taxon>Batrachia</taxon>
        <taxon>Anura</taxon>
        <taxon>Neobatrachia</taxon>
        <taxon>Ranoidea</taxon>
        <taxon>Ranidae</taxon>
        <taxon>Aquarana</taxon>
    </lineage>
</organism>
<keyword evidence="2" id="KW-1185">Reference proteome</keyword>
<reference evidence="2" key="1">
    <citation type="journal article" date="2017" name="Nat. Commun.">
        <title>The North American bullfrog draft genome provides insight into hormonal regulation of long noncoding RNA.</title>
        <authorList>
            <person name="Hammond S.A."/>
            <person name="Warren R.L."/>
            <person name="Vandervalk B.P."/>
            <person name="Kucuk E."/>
            <person name="Khan H."/>
            <person name="Gibb E.A."/>
            <person name="Pandoh P."/>
            <person name="Kirk H."/>
            <person name="Zhao Y."/>
            <person name="Jones M."/>
            <person name="Mungall A.J."/>
            <person name="Coope R."/>
            <person name="Pleasance S."/>
            <person name="Moore R.A."/>
            <person name="Holt R.A."/>
            <person name="Round J.M."/>
            <person name="Ohora S."/>
            <person name="Walle B.V."/>
            <person name="Veldhoen N."/>
            <person name="Helbing C.C."/>
            <person name="Birol I."/>
        </authorList>
    </citation>
    <scope>NUCLEOTIDE SEQUENCE [LARGE SCALE GENOMIC DNA]</scope>
</reference>
<dbReference type="AlphaFoldDB" id="A0A2G9P0E1"/>